<evidence type="ECO:0000313" key="3">
    <source>
        <dbReference type="EMBL" id="SFB98035.1"/>
    </source>
</evidence>
<dbReference type="InterPro" id="IPR055713">
    <property type="entry name" value="DUF7289"/>
</dbReference>
<evidence type="ECO:0000256" key="1">
    <source>
        <dbReference type="SAM" id="MobiDB-lite"/>
    </source>
</evidence>
<keyword evidence="2" id="KW-0472">Membrane</keyword>
<dbReference type="EMBL" id="FOKW01000003">
    <property type="protein sequence ID" value="SFB98035.1"/>
    <property type="molecule type" value="Genomic_DNA"/>
</dbReference>
<dbReference type="Proteomes" id="UP000199161">
    <property type="component" value="Unassembled WGS sequence"/>
</dbReference>
<feature type="region of interest" description="Disordered" evidence="1">
    <location>
        <begin position="793"/>
        <end position="814"/>
    </location>
</feature>
<sequence>MSERDEETSGMKTDNRGLSPQIGFVLLFGMVIIGVLLLAATGWVLLDSLESESQAEMTRATVEMTNHGIATTASTGQMQTIPWEDAHYQDDGEVYIIWYDDSPEGSSEIVHINPLGAIEYESADRTIAYQSGASWEQYDDGTQVTSAPDVGYEDGVLELYFVKLDQESVSGSEAVVELDQSSDLSERISDATDEAAQNGYNNLTIVVDSKYHDGWYSHLNSSFQENENTTVTPRATDAPVIDGTENTVQVTIENATETEPPEFIVAEDQVLPYTDEHGDAHRFVADTHGDLKINADIENVGDERQTQDVTVSIDNPDIEEAKTLTLAGGEEESINITVPESELDELDFGENYNYTISTEDHEVENSSFYYAKTDSSYLNVSRPQVNGNEADSETDPTTIGSGQENVSIGADVGNIGAENITGSDVSLSLKSLDEDIISAYGEDPYNISDNENPIVNRSYGENGTVVWNTSRTELLETEHEFTITAEETGENVTGYFNVTHAIESGDTEVFTPANSSVNVSVIGTELGYTPRLVCIEPGFFGCNEDGYQVDWIPSFTNIYTQPVDENGDPLDDPERQAGMDWADENLNQWDERLETFDYDFTTDGDNRTSLMVQTTSYLDCDEWQVAGEENRGGTTYQHRSCPTDEEQNELVDLTADTQTEETNVRVLSEEQNTMPELDPGNDVQIPANELLERDGVDIDVTENPDGSADLDLSENEFVFVFEATHHPEQYNYNPELDDPGLSADEYWQEAHDRDGDPNFNDVLVHVDIEPGGDGINPGDTVLFPEVNDGEVPDLGAGNGGEGGASGYDSDDIEIGSDEIIIG</sequence>
<name>A0A1I1FF93_NATHA</name>
<evidence type="ECO:0008006" key="5">
    <source>
        <dbReference type="Google" id="ProtNLM"/>
    </source>
</evidence>
<accession>A0A1I1FF93</accession>
<organism evidence="3 4">
    <name type="scientific">Natronobacterium haloterrestre</name>
    <name type="common">Halobiforma haloterrestris</name>
    <dbReference type="NCBI Taxonomy" id="148448"/>
    <lineage>
        <taxon>Archaea</taxon>
        <taxon>Methanobacteriati</taxon>
        <taxon>Methanobacteriota</taxon>
        <taxon>Stenosarchaea group</taxon>
        <taxon>Halobacteria</taxon>
        <taxon>Halobacteriales</taxon>
        <taxon>Natrialbaceae</taxon>
        <taxon>Natronobacterium</taxon>
    </lineage>
</organism>
<feature type="region of interest" description="Disordered" evidence="1">
    <location>
        <begin position="384"/>
        <end position="405"/>
    </location>
</feature>
<dbReference type="Pfam" id="PF23960">
    <property type="entry name" value="DUF7289"/>
    <property type="match status" value="1"/>
</dbReference>
<keyword evidence="2" id="KW-1133">Transmembrane helix</keyword>
<feature type="transmembrane region" description="Helical" evidence="2">
    <location>
        <begin position="21"/>
        <end position="46"/>
    </location>
</feature>
<reference evidence="4" key="1">
    <citation type="submission" date="2016-10" db="EMBL/GenBank/DDBJ databases">
        <authorList>
            <person name="Varghese N."/>
            <person name="Submissions S."/>
        </authorList>
    </citation>
    <scope>NUCLEOTIDE SEQUENCE [LARGE SCALE GENOMIC DNA]</scope>
    <source>
        <strain evidence="4">DSM 13078</strain>
    </source>
</reference>
<protein>
    <recommendedName>
        <fullName evidence="5">Flagellin</fullName>
    </recommendedName>
</protein>
<feature type="compositionally biased region" description="Gly residues" evidence="1">
    <location>
        <begin position="796"/>
        <end position="805"/>
    </location>
</feature>
<dbReference type="AlphaFoldDB" id="A0A1I1FF93"/>
<proteinExistence type="predicted"/>
<dbReference type="OrthoDB" id="148042at2157"/>
<keyword evidence="2" id="KW-0812">Transmembrane</keyword>
<dbReference type="RefSeq" id="WP_143095816.1">
    <property type="nucleotide sequence ID" value="NZ_FOKW01000003.1"/>
</dbReference>
<evidence type="ECO:0000256" key="2">
    <source>
        <dbReference type="SAM" id="Phobius"/>
    </source>
</evidence>
<keyword evidence="4" id="KW-1185">Reference proteome</keyword>
<evidence type="ECO:0000313" key="4">
    <source>
        <dbReference type="Proteomes" id="UP000199161"/>
    </source>
</evidence>
<gene>
    <name evidence="3" type="ORF">SAMN05444422_103332</name>
</gene>